<proteinExistence type="predicted"/>
<protein>
    <recommendedName>
        <fullName evidence="4">MARVEL domain-containing protein</fullName>
    </recommendedName>
</protein>
<sequence length="137" mass="15601">MISWRLLLRILEILFCFTGAVIFHFIDDINSIWLQEGITLGLLGYFIILIVCLIASSVEHLPSIQDFIFLCIGFIINFICSIMTFIMYFLKKKAHEVKDKPEEHHHLEAALGSIHLTIAVLMVADLILGAVNLEDEN</sequence>
<feature type="transmembrane region" description="Helical" evidence="1">
    <location>
        <begin position="67"/>
        <end position="90"/>
    </location>
</feature>
<keyword evidence="1" id="KW-0472">Membrane</keyword>
<feature type="transmembrane region" description="Helical" evidence="1">
    <location>
        <begin position="32"/>
        <end position="55"/>
    </location>
</feature>
<gene>
    <name evidence="2" type="ORF">PHYEVI_LOCUS6899</name>
</gene>
<dbReference type="Proteomes" id="UP001153712">
    <property type="component" value="Chromosome 3"/>
</dbReference>
<organism evidence="2 3">
    <name type="scientific">Phyllotreta striolata</name>
    <name type="common">Striped flea beetle</name>
    <name type="synonym">Crioceris striolata</name>
    <dbReference type="NCBI Taxonomy" id="444603"/>
    <lineage>
        <taxon>Eukaryota</taxon>
        <taxon>Metazoa</taxon>
        <taxon>Ecdysozoa</taxon>
        <taxon>Arthropoda</taxon>
        <taxon>Hexapoda</taxon>
        <taxon>Insecta</taxon>
        <taxon>Pterygota</taxon>
        <taxon>Neoptera</taxon>
        <taxon>Endopterygota</taxon>
        <taxon>Coleoptera</taxon>
        <taxon>Polyphaga</taxon>
        <taxon>Cucujiformia</taxon>
        <taxon>Chrysomeloidea</taxon>
        <taxon>Chrysomelidae</taxon>
        <taxon>Galerucinae</taxon>
        <taxon>Alticini</taxon>
        <taxon>Phyllotreta</taxon>
    </lineage>
</organism>
<keyword evidence="3" id="KW-1185">Reference proteome</keyword>
<dbReference type="AlphaFoldDB" id="A0A9N9TQW2"/>
<keyword evidence="1" id="KW-0812">Transmembrane</keyword>
<accession>A0A9N9TQW2</accession>
<dbReference type="EMBL" id="OU900096">
    <property type="protein sequence ID" value="CAG9860547.1"/>
    <property type="molecule type" value="Genomic_DNA"/>
</dbReference>
<evidence type="ECO:0000313" key="3">
    <source>
        <dbReference type="Proteomes" id="UP001153712"/>
    </source>
</evidence>
<name>A0A9N9TQW2_PHYSR</name>
<reference evidence="2" key="1">
    <citation type="submission" date="2022-01" db="EMBL/GenBank/DDBJ databases">
        <authorList>
            <person name="King R."/>
        </authorList>
    </citation>
    <scope>NUCLEOTIDE SEQUENCE</scope>
</reference>
<feature type="transmembrane region" description="Helical" evidence="1">
    <location>
        <begin position="110"/>
        <end position="133"/>
    </location>
</feature>
<keyword evidence="1" id="KW-1133">Transmembrane helix</keyword>
<evidence type="ECO:0000313" key="2">
    <source>
        <dbReference type="EMBL" id="CAG9860547.1"/>
    </source>
</evidence>
<feature type="transmembrane region" description="Helical" evidence="1">
    <location>
        <begin position="7"/>
        <end position="26"/>
    </location>
</feature>
<evidence type="ECO:0000256" key="1">
    <source>
        <dbReference type="SAM" id="Phobius"/>
    </source>
</evidence>
<evidence type="ECO:0008006" key="4">
    <source>
        <dbReference type="Google" id="ProtNLM"/>
    </source>
</evidence>